<dbReference type="SUPFAM" id="SSF53335">
    <property type="entry name" value="S-adenosyl-L-methionine-dependent methyltransferases"/>
    <property type="match status" value="1"/>
</dbReference>
<gene>
    <name evidence="1" type="ORF">GCM10007388_47900</name>
</gene>
<dbReference type="EMBL" id="BMWW01000012">
    <property type="protein sequence ID" value="GGZ08835.1"/>
    <property type="molecule type" value="Genomic_DNA"/>
</dbReference>
<organism evidence="1 2">
    <name type="scientific">Pseudoduganella plicata</name>
    <dbReference type="NCBI Taxonomy" id="321984"/>
    <lineage>
        <taxon>Bacteria</taxon>
        <taxon>Pseudomonadati</taxon>
        <taxon>Pseudomonadota</taxon>
        <taxon>Betaproteobacteria</taxon>
        <taxon>Burkholderiales</taxon>
        <taxon>Oxalobacteraceae</taxon>
        <taxon>Telluria group</taxon>
        <taxon>Pseudoduganella</taxon>
    </lineage>
</organism>
<dbReference type="Proteomes" id="UP000619512">
    <property type="component" value="Unassembled WGS sequence"/>
</dbReference>
<proteinExistence type="predicted"/>
<comment type="caution">
    <text evidence="1">The sequence shown here is derived from an EMBL/GenBank/DDBJ whole genome shotgun (WGS) entry which is preliminary data.</text>
</comment>
<sequence length="260" mass="28306">MTVLTVLSVALLLTILLLAAWSLHKVRAAHLLLYELRDEVRRDAGQHFRQLEALHALYVELQLDKSLPPTRGWAASPDFLIELARHAREARPATVVECSSGTSTVVLARTLQLNGRGKVYSLEHDPLYAQQTRDLLARHGLADWAVVLDAPLEPIAFGNANYQWYRAAVLPALPAIDMLVIDGPPQAVGRLARYPAGPVLLPRLAPGGALFLDDAARPDEQEAVQRWVAEFTDLAATTRPCEKGCAVLLRPAVSAAAIAA</sequence>
<dbReference type="RefSeq" id="WP_229465997.1">
    <property type="nucleotide sequence ID" value="NZ_BMWW01000012.1"/>
</dbReference>
<reference evidence="1" key="2">
    <citation type="submission" date="2022-12" db="EMBL/GenBank/DDBJ databases">
        <authorList>
            <person name="Sun Q."/>
            <person name="Kim S."/>
        </authorList>
    </citation>
    <scope>NUCLEOTIDE SEQUENCE</scope>
    <source>
        <strain evidence="1">KCTC 12344</strain>
    </source>
</reference>
<dbReference type="AlphaFoldDB" id="A0AA88CAM9"/>
<name>A0AA88CAM9_9BURK</name>
<dbReference type="Gene3D" id="3.40.50.150">
    <property type="entry name" value="Vaccinia Virus protein VP39"/>
    <property type="match status" value="1"/>
</dbReference>
<dbReference type="Pfam" id="PF13578">
    <property type="entry name" value="Methyltransf_24"/>
    <property type="match status" value="1"/>
</dbReference>
<accession>A0AA88CAM9</accession>
<evidence type="ECO:0000313" key="2">
    <source>
        <dbReference type="Proteomes" id="UP000619512"/>
    </source>
</evidence>
<protein>
    <submittedName>
        <fullName evidence="1">Uncharacterized protein</fullName>
    </submittedName>
</protein>
<dbReference type="InterPro" id="IPR029063">
    <property type="entry name" value="SAM-dependent_MTases_sf"/>
</dbReference>
<reference evidence="1" key="1">
    <citation type="journal article" date="2014" name="Int. J. Syst. Evol. Microbiol.">
        <title>Complete genome sequence of Corynebacterium casei LMG S-19264T (=DSM 44701T), isolated from a smear-ripened cheese.</title>
        <authorList>
            <consortium name="US DOE Joint Genome Institute (JGI-PGF)"/>
            <person name="Walter F."/>
            <person name="Albersmeier A."/>
            <person name="Kalinowski J."/>
            <person name="Ruckert C."/>
        </authorList>
    </citation>
    <scope>NUCLEOTIDE SEQUENCE</scope>
    <source>
        <strain evidence="1">KCTC 12344</strain>
    </source>
</reference>
<evidence type="ECO:0000313" key="1">
    <source>
        <dbReference type="EMBL" id="GGZ08835.1"/>
    </source>
</evidence>